<dbReference type="InterPro" id="IPR004102">
    <property type="entry name" value="Poly(ADP-ribose)pol_reg_dom"/>
</dbReference>
<evidence type="ECO:0000259" key="17">
    <source>
        <dbReference type="PROSITE" id="PS50172"/>
    </source>
</evidence>
<keyword evidence="6" id="KW-0677">Repeat</keyword>
<reference evidence="21 22" key="1">
    <citation type="journal article" date="2013" name="PLoS Genet.">
        <title>The genome and development-dependent transcriptomes of Pyronema confluens: a window into fungal evolution.</title>
        <authorList>
            <person name="Traeger S."/>
            <person name="Altegoer F."/>
            <person name="Freitag M."/>
            <person name="Gabaldon T."/>
            <person name="Kempken F."/>
            <person name="Kumar A."/>
            <person name="Marcet-Houben M."/>
            <person name="Poggeler S."/>
            <person name="Stajich J.E."/>
            <person name="Nowrousian M."/>
        </authorList>
    </citation>
    <scope>NUCLEOTIDE SEQUENCE [LARGE SCALE GENOMIC DNA]</scope>
    <source>
        <strain evidence="22">CBS 100304</strain>
        <tissue evidence="21">Vegetative mycelium</tissue>
    </source>
</reference>
<keyword evidence="11" id="KW-0238">DNA-binding</keyword>
<accession>U4KVF3</accession>
<dbReference type="Gene3D" id="3.90.228.10">
    <property type="match status" value="1"/>
</dbReference>
<evidence type="ECO:0000313" key="21">
    <source>
        <dbReference type="EMBL" id="CCX05252.1"/>
    </source>
</evidence>
<keyword evidence="7" id="KW-0013">ADP-ribosylation</keyword>
<keyword evidence="8" id="KW-0863">Zinc-finger</keyword>
<sequence length="758" mass="83292">MAPKKSTAFANLTIAVSGTHKNKTHRAVEFDVQQHSGIFASAITDTVTHLISTVYDVSKDSTKVQAAVTAGIPIVTLDWLLKSIEKNTAQDAKDYLVKDCDAESGKKRSATPEVKDEDAQAPAAKKSKAEDGTARPTRDLKDLKAMKSTTESCKQIEEDRKASGVGVKGRGKRGAAAAFATNGNSKEDAKVPVKAKTPEPELKTSKVVVKGRGKKGAEVAIATDGNSKEDTKVPVKAKTPEPEMKTVVKKGKAPVDDLSLLQHTHHVYVGQDGCAMDATLNLTDIQGNNNKFYQLQLLESDNKNFNGYCVFAHWGRVGERGQSQFKAKMVPLISAEVAFDKAMKSKSGQPWALRQRALGGGSKYAYLERNYDEDDEDEDKPAENLNVPKPKSLIAPQLQSLMKLIFNTQLMEQSMASLSYDARKLPLGKLSKTTIQAGYEVLKQIGLQLQSASPNQGELMRLSSQYYTVIPHNFGRNNPTVINTPQLLKQETTLVENLVDMKITSEILATAYKEAGSVHPLDYQFNKLGLNEATPLDKSSTEFQHLEAYVKKTHGKTHYMKLHVEEIFRVRRTVEEERFSAGGFDKFMTSDNRKLLWHGSRTTNFGGILSQGLRIAPPEAPVNGYMFDKGIYLADIVSKSANYCSASSSNNTGLLLLCEAQLGDPMYELQHSDYNAARHSKDKGAFATKGCGRTAPLAWEDAGVVNPQLKGVQMPKVSGMENNITGDVGNGGSLQYNEYIVYDVAQVKIRYLFRCRFN</sequence>
<keyword evidence="12" id="KW-0539">Nucleus</keyword>
<dbReference type="Pfam" id="PF02877">
    <property type="entry name" value="PARP_reg"/>
    <property type="match status" value="1"/>
</dbReference>
<dbReference type="CDD" id="cd07997">
    <property type="entry name" value="WGR_PARP"/>
    <property type="match status" value="1"/>
</dbReference>
<dbReference type="Pfam" id="PF05406">
    <property type="entry name" value="WGR"/>
    <property type="match status" value="1"/>
</dbReference>
<dbReference type="GO" id="GO:1990404">
    <property type="term" value="F:NAD+-protein mono-ADP-ribosyltransferase activity"/>
    <property type="evidence" value="ECO:0007669"/>
    <property type="project" value="TreeGrafter"/>
</dbReference>
<dbReference type="InterPro" id="IPR050800">
    <property type="entry name" value="ARTD/PARP"/>
</dbReference>
<dbReference type="GO" id="GO:0070212">
    <property type="term" value="P:protein poly-ADP-ribosylation"/>
    <property type="evidence" value="ECO:0007669"/>
    <property type="project" value="TreeGrafter"/>
</dbReference>
<keyword evidence="10 15" id="KW-0520">NAD</keyword>
<evidence type="ECO:0000256" key="12">
    <source>
        <dbReference type="ARBA" id="ARBA00023242"/>
    </source>
</evidence>
<dbReference type="OrthoDB" id="2017365at2759"/>
<dbReference type="InterPro" id="IPR012317">
    <property type="entry name" value="Poly(ADP-ribose)pol_cat_dom"/>
</dbReference>
<feature type="domain" description="PARP catalytic" evidence="18">
    <location>
        <begin position="519"/>
        <end position="758"/>
    </location>
</feature>
<dbReference type="Proteomes" id="UP000018144">
    <property type="component" value="Unassembled WGS sequence"/>
</dbReference>
<dbReference type="Pfam" id="PF00533">
    <property type="entry name" value="BRCT"/>
    <property type="match status" value="1"/>
</dbReference>
<evidence type="ECO:0000259" key="20">
    <source>
        <dbReference type="PROSITE" id="PS51977"/>
    </source>
</evidence>
<evidence type="ECO:0000256" key="5">
    <source>
        <dbReference type="ARBA" id="ARBA00022723"/>
    </source>
</evidence>
<evidence type="ECO:0000256" key="9">
    <source>
        <dbReference type="ARBA" id="ARBA00022833"/>
    </source>
</evidence>
<keyword evidence="9" id="KW-0862">Zinc</keyword>
<comment type="subcellular location">
    <subcellularLocation>
        <location evidence="1">Nucleus</location>
    </subcellularLocation>
</comment>
<dbReference type="EMBL" id="HF935243">
    <property type="protein sequence ID" value="CCX05252.1"/>
    <property type="molecule type" value="Genomic_DNA"/>
</dbReference>
<dbReference type="CDD" id="cd17747">
    <property type="entry name" value="BRCT_PARP1"/>
    <property type="match status" value="1"/>
</dbReference>
<evidence type="ECO:0000256" key="13">
    <source>
        <dbReference type="ARBA" id="ARBA00024347"/>
    </source>
</evidence>
<dbReference type="Gene3D" id="1.20.142.10">
    <property type="entry name" value="Poly(ADP-ribose) polymerase, regulatory domain"/>
    <property type="match status" value="1"/>
</dbReference>
<dbReference type="GO" id="GO:0003950">
    <property type="term" value="F:NAD+ poly-ADP-ribosyltransferase activity"/>
    <property type="evidence" value="ECO:0007669"/>
    <property type="project" value="UniProtKB-UniRule"/>
</dbReference>
<evidence type="ECO:0000256" key="6">
    <source>
        <dbReference type="ARBA" id="ARBA00022737"/>
    </source>
</evidence>
<comment type="similarity">
    <text evidence="13">Belongs to the ARTD/PARP family.</text>
</comment>
<organism evidence="21 22">
    <name type="scientific">Pyronema omphalodes (strain CBS 100304)</name>
    <name type="common">Pyronema confluens</name>
    <dbReference type="NCBI Taxonomy" id="1076935"/>
    <lineage>
        <taxon>Eukaryota</taxon>
        <taxon>Fungi</taxon>
        <taxon>Dikarya</taxon>
        <taxon>Ascomycota</taxon>
        <taxon>Pezizomycotina</taxon>
        <taxon>Pezizomycetes</taxon>
        <taxon>Pezizales</taxon>
        <taxon>Pyronemataceae</taxon>
        <taxon>Pyronema</taxon>
    </lineage>
</organism>
<evidence type="ECO:0000256" key="4">
    <source>
        <dbReference type="ARBA" id="ARBA00022695"/>
    </source>
</evidence>
<evidence type="ECO:0000256" key="8">
    <source>
        <dbReference type="ARBA" id="ARBA00022771"/>
    </source>
</evidence>
<dbReference type="SUPFAM" id="SSF52113">
    <property type="entry name" value="BRCT domain"/>
    <property type="match status" value="1"/>
</dbReference>
<evidence type="ECO:0000256" key="3">
    <source>
        <dbReference type="ARBA" id="ARBA00022679"/>
    </source>
</evidence>
<comment type="catalytic activity">
    <reaction evidence="14">
        <text>NAD(+) + (ADP-D-ribosyl)n-acceptor = nicotinamide + (ADP-D-ribosyl)n+1-acceptor + H(+).</text>
        <dbReference type="EC" id="2.4.2.30"/>
    </reaction>
</comment>
<dbReference type="SMART" id="SM00773">
    <property type="entry name" value="WGR"/>
    <property type="match status" value="1"/>
</dbReference>
<dbReference type="PANTHER" id="PTHR10459">
    <property type="entry name" value="DNA LIGASE"/>
    <property type="match status" value="1"/>
</dbReference>
<feature type="domain" description="BRCT" evidence="17">
    <location>
        <begin position="4"/>
        <end position="97"/>
    </location>
</feature>
<dbReference type="SUPFAM" id="SSF142921">
    <property type="entry name" value="WGR domain-like"/>
    <property type="match status" value="1"/>
</dbReference>
<dbReference type="SUPFAM" id="SSF56399">
    <property type="entry name" value="ADP-ribosylation"/>
    <property type="match status" value="1"/>
</dbReference>
<evidence type="ECO:0000256" key="10">
    <source>
        <dbReference type="ARBA" id="ARBA00023027"/>
    </source>
</evidence>
<keyword evidence="4" id="KW-0548">Nucleotidyltransferase</keyword>
<feature type="compositionally biased region" description="Basic and acidic residues" evidence="16">
    <location>
        <begin position="127"/>
        <end position="141"/>
    </location>
</feature>
<dbReference type="PROSITE" id="PS50172">
    <property type="entry name" value="BRCT"/>
    <property type="match status" value="1"/>
</dbReference>
<dbReference type="PROSITE" id="PS51977">
    <property type="entry name" value="WGR"/>
    <property type="match status" value="1"/>
</dbReference>
<evidence type="ECO:0000259" key="18">
    <source>
        <dbReference type="PROSITE" id="PS51059"/>
    </source>
</evidence>
<evidence type="ECO:0000259" key="19">
    <source>
        <dbReference type="PROSITE" id="PS51060"/>
    </source>
</evidence>
<dbReference type="GO" id="GO:0008270">
    <property type="term" value="F:zinc ion binding"/>
    <property type="evidence" value="ECO:0007669"/>
    <property type="project" value="UniProtKB-KW"/>
</dbReference>
<dbReference type="Pfam" id="PF00644">
    <property type="entry name" value="PARP"/>
    <property type="match status" value="1"/>
</dbReference>
<keyword evidence="22" id="KW-1185">Reference proteome</keyword>
<dbReference type="InterPro" id="IPR036930">
    <property type="entry name" value="WGR_dom_sf"/>
</dbReference>
<name>U4KVF3_PYROM</name>
<proteinExistence type="inferred from homology"/>
<feature type="region of interest" description="Disordered" evidence="16">
    <location>
        <begin position="101"/>
        <end position="141"/>
    </location>
</feature>
<dbReference type="SUPFAM" id="SSF47587">
    <property type="entry name" value="Domain of poly(ADP-ribose) polymerase"/>
    <property type="match status" value="1"/>
</dbReference>
<evidence type="ECO:0000256" key="11">
    <source>
        <dbReference type="ARBA" id="ARBA00023125"/>
    </source>
</evidence>
<evidence type="ECO:0000256" key="16">
    <source>
        <dbReference type="SAM" id="MobiDB-lite"/>
    </source>
</evidence>
<dbReference type="FunFam" id="1.20.142.10:FF:000002">
    <property type="entry name" value="Poly [ADP-ribose] polymerase"/>
    <property type="match status" value="1"/>
</dbReference>
<evidence type="ECO:0000256" key="2">
    <source>
        <dbReference type="ARBA" id="ARBA00022676"/>
    </source>
</evidence>
<dbReference type="OMA" id="QGENDRF"/>
<dbReference type="GO" id="GO:0006302">
    <property type="term" value="P:double-strand break repair"/>
    <property type="evidence" value="ECO:0007669"/>
    <property type="project" value="TreeGrafter"/>
</dbReference>
<protein>
    <recommendedName>
        <fullName evidence="15">Poly [ADP-ribose] polymerase</fullName>
        <shortName evidence="15">PARP</shortName>
        <ecNumber evidence="15">2.4.2.-</ecNumber>
    </recommendedName>
</protein>
<dbReference type="GO" id="GO:0016779">
    <property type="term" value="F:nucleotidyltransferase activity"/>
    <property type="evidence" value="ECO:0007669"/>
    <property type="project" value="UniProtKB-KW"/>
</dbReference>
<dbReference type="EC" id="2.4.2.-" evidence="15"/>
<feature type="domain" description="WGR" evidence="20">
    <location>
        <begin position="264"/>
        <end position="364"/>
    </location>
</feature>
<gene>
    <name evidence="21" type="ORF">PCON_04839</name>
</gene>
<dbReference type="eggNOG" id="KOG1037">
    <property type="taxonomic scope" value="Eukaryota"/>
</dbReference>
<dbReference type="InterPro" id="IPR036420">
    <property type="entry name" value="BRCT_dom_sf"/>
</dbReference>
<dbReference type="Gene3D" id="3.40.50.10190">
    <property type="entry name" value="BRCT domain"/>
    <property type="match status" value="1"/>
</dbReference>
<dbReference type="CDD" id="cd01437">
    <property type="entry name" value="parp_like"/>
    <property type="match status" value="1"/>
</dbReference>
<dbReference type="PANTHER" id="PTHR10459:SF60">
    <property type="entry name" value="POLY [ADP-RIBOSE] POLYMERASE 2"/>
    <property type="match status" value="1"/>
</dbReference>
<keyword evidence="5" id="KW-0479">Metal-binding</keyword>
<dbReference type="PROSITE" id="PS51059">
    <property type="entry name" value="PARP_CATALYTIC"/>
    <property type="match status" value="1"/>
</dbReference>
<dbReference type="GO" id="GO:0005730">
    <property type="term" value="C:nucleolus"/>
    <property type="evidence" value="ECO:0007669"/>
    <property type="project" value="TreeGrafter"/>
</dbReference>
<evidence type="ECO:0000256" key="1">
    <source>
        <dbReference type="ARBA" id="ARBA00004123"/>
    </source>
</evidence>
<dbReference type="InterPro" id="IPR008893">
    <property type="entry name" value="WGR_domain"/>
</dbReference>
<dbReference type="PROSITE" id="PS51060">
    <property type="entry name" value="PARP_ALPHA_HD"/>
    <property type="match status" value="1"/>
</dbReference>
<dbReference type="InterPro" id="IPR001357">
    <property type="entry name" value="BRCT_dom"/>
</dbReference>
<evidence type="ECO:0000256" key="14">
    <source>
        <dbReference type="ARBA" id="ARBA00033987"/>
    </source>
</evidence>
<dbReference type="Gene3D" id="2.20.140.10">
    <property type="entry name" value="WGR domain"/>
    <property type="match status" value="1"/>
</dbReference>
<evidence type="ECO:0000313" key="22">
    <source>
        <dbReference type="Proteomes" id="UP000018144"/>
    </source>
</evidence>
<keyword evidence="2 15" id="KW-0328">Glycosyltransferase</keyword>
<dbReference type="InterPro" id="IPR036616">
    <property type="entry name" value="Poly(ADP-ribose)pol_reg_dom_sf"/>
</dbReference>
<evidence type="ECO:0000256" key="7">
    <source>
        <dbReference type="ARBA" id="ARBA00022765"/>
    </source>
</evidence>
<evidence type="ECO:0000256" key="15">
    <source>
        <dbReference type="RuleBase" id="RU362114"/>
    </source>
</evidence>
<dbReference type="FunFam" id="3.90.228.10:FF:000002">
    <property type="entry name" value="Poly [ADP-ribose] polymerase"/>
    <property type="match status" value="1"/>
</dbReference>
<feature type="domain" description="PARP alpha-helical" evidence="19">
    <location>
        <begin position="391"/>
        <end position="509"/>
    </location>
</feature>
<dbReference type="SMART" id="SM00292">
    <property type="entry name" value="BRCT"/>
    <property type="match status" value="1"/>
</dbReference>
<dbReference type="STRING" id="1076935.U4KVF3"/>
<dbReference type="AlphaFoldDB" id="U4KVF3"/>
<dbReference type="GO" id="GO:0003677">
    <property type="term" value="F:DNA binding"/>
    <property type="evidence" value="ECO:0007669"/>
    <property type="project" value="UniProtKB-KW"/>
</dbReference>
<keyword evidence="3 15" id="KW-0808">Transferase</keyword>